<dbReference type="RefSeq" id="WP_234270135.1">
    <property type="nucleotide sequence ID" value="NZ_JABFTX010000002.1"/>
</dbReference>
<evidence type="ECO:0000313" key="4">
    <source>
        <dbReference type="Proteomes" id="UP001320168"/>
    </source>
</evidence>
<dbReference type="SUPFAM" id="SSF52821">
    <property type="entry name" value="Rhodanese/Cell cycle control phosphatase"/>
    <property type="match status" value="1"/>
</dbReference>
<dbReference type="EMBL" id="JABFTX010000002">
    <property type="protein sequence ID" value="MCE8003424.1"/>
    <property type="molecule type" value="Genomic_DNA"/>
</dbReference>
<gene>
    <name evidence="3" type="ORF">HOP53_11300</name>
</gene>
<sequence length="222" mass="24256">MRIAKRILAALLLAALCPATAGAAAPGEDPLLFSERGYRIDRYRSPTPATAPGAETVDTAAVVELLGASPPALAIDVINLTFRHGRFLQTEPHRSVPGALWLPNTGLGHLDDDWYYSRHDWVGYLLDEVGAASGGDLHHPIVVLCRSDCWLSWNAVKRLAEAGYRRLYWYRDGIDSWEADGQPLENAAPRLPSFAATGRQAPRRTTTRITTRCTTTPPATVS</sequence>
<dbReference type="InterPro" id="IPR022376">
    <property type="entry name" value="PQQ_CXXCW"/>
</dbReference>
<feature type="signal peptide" evidence="1">
    <location>
        <begin position="1"/>
        <end position="23"/>
    </location>
</feature>
<proteinExistence type="predicted"/>
<feature type="domain" description="Rhodanese" evidence="2">
    <location>
        <begin position="125"/>
        <end position="186"/>
    </location>
</feature>
<dbReference type="NCBIfam" id="TIGR03865">
    <property type="entry name" value="PQQ_CXXCW"/>
    <property type="match status" value="1"/>
</dbReference>
<dbReference type="InterPro" id="IPR001763">
    <property type="entry name" value="Rhodanese-like_dom"/>
</dbReference>
<dbReference type="Gene3D" id="3.40.250.10">
    <property type="entry name" value="Rhodanese-like domain"/>
    <property type="match status" value="1"/>
</dbReference>
<evidence type="ECO:0000256" key="1">
    <source>
        <dbReference type="SAM" id="SignalP"/>
    </source>
</evidence>
<keyword evidence="1" id="KW-0732">Signal</keyword>
<reference evidence="3 4" key="1">
    <citation type="journal article" date="2021" name="Front. Microbiol.">
        <title>Aerobic Denitrification and Heterotrophic Sulfur Oxidation in the Genus Halomonas Revealed by Six Novel Species Characterizations and Genome-Based Analysis.</title>
        <authorList>
            <person name="Wang L."/>
            <person name="Shao Z."/>
        </authorList>
    </citation>
    <scope>NUCLEOTIDE SEQUENCE [LARGE SCALE GENOMIC DNA]</scope>
    <source>
        <strain evidence="3 4">MCCC 1A11081</strain>
    </source>
</reference>
<comment type="caution">
    <text evidence="3">The sequence shown here is derived from an EMBL/GenBank/DDBJ whole genome shotgun (WGS) entry which is preliminary data.</text>
</comment>
<keyword evidence="4" id="KW-1185">Reference proteome</keyword>
<evidence type="ECO:0000259" key="2">
    <source>
        <dbReference type="PROSITE" id="PS50206"/>
    </source>
</evidence>
<organism evidence="3 4">
    <name type="scientific">Billgrantia ethanolica</name>
    <dbReference type="NCBI Taxonomy" id="2733486"/>
    <lineage>
        <taxon>Bacteria</taxon>
        <taxon>Pseudomonadati</taxon>
        <taxon>Pseudomonadota</taxon>
        <taxon>Gammaproteobacteria</taxon>
        <taxon>Oceanospirillales</taxon>
        <taxon>Halomonadaceae</taxon>
        <taxon>Billgrantia</taxon>
    </lineage>
</organism>
<dbReference type="InterPro" id="IPR036873">
    <property type="entry name" value="Rhodanese-like_dom_sf"/>
</dbReference>
<protein>
    <submittedName>
        <fullName evidence="3">PQQ-dependent catabolism-associated CXXCW motif protein</fullName>
    </submittedName>
</protein>
<accession>A0ABS9A3K4</accession>
<feature type="chain" id="PRO_5045129925" evidence="1">
    <location>
        <begin position="24"/>
        <end position="222"/>
    </location>
</feature>
<dbReference type="Proteomes" id="UP001320168">
    <property type="component" value="Unassembled WGS sequence"/>
</dbReference>
<dbReference type="PROSITE" id="PS50206">
    <property type="entry name" value="RHODANESE_3"/>
    <property type="match status" value="1"/>
</dbReference>
<name>A0ABS9A3K4_9GAMM</name>
<evidence type="ECO:0000313" key="3">
    <source>
        <dbReference type="EMBL" id="MCE8003424.1"/>
    </source>
</evidence>
<dbReference type="CDD" id="cd00158">
    <property type="entry name" value="RHOD"/>
    <property type="match status" value="1"/>
</dbReference>